<feature type="domain" description="DUF1559" evidence="2">
    <location>
        <begin position="54"/>
        <end position="318"/>
    </location>
</feature>
<protein>
    <submittedName>
        <fullName evidence="3">DUF1559 domain-containing protein</fullName>
    </submittedName>
</protein>
<dbReference type="Gene3D" id="3.30.700.10">
    <property type="entry name" value="Glycoprotein, Type 4 Pilin"/>
    <property type="match status" value="1"/>
</dbReference>
<evidence type="ECO:0000313" key="3">
    <source>
        <dbReference type="EMBL" id="MBP3956061.1"/>
    </source>
</evidence>
<gene>
    <name evidence="3" type="ORF">J8F10_12285</name>
</gene>
<dbReference type="InterPro" id="IPR012902">
    <property type="entry name" value="N_methyl_site"/>
</dbReference>
<evidence type="ECO:0000259" key="2">
    <source>
        <dbReference type="Pfam" id="PF07596"/>
    </source>
</evidence>
<dbReference type="InterPro" id="IPR045584">
    <property type="entry name" value="Pilin-like"/>
</dbReference>
<feature type="transmembrane region" description="Helical" evidence="1">
    <location>
        <begin position="29"/>
        <end position="50"/>
    </location>
</feature>
<name>A0ABS5BQQ9_9BACT</name>
<dbReference type="NCBIfam" id="TIGR02532">
    <property type="entry name" value="IV_pilin_GFxxxE"/>
    <property type="match status" value="1"/>
</dbReference>
<reference evidence="3 4" key="1">
    <citation type="submission" date="2021-04" db="EMBL/GenBank/DDBJ databases">
        <authorList>
            <person name="Ivanova A."/>
        </authorList>
    </citation>
    <scope>NUCLEOTIDE SEQUENCE [LARGE SCALE GENOMIC DNA]</scope>
    <source>
        <strain evidence="3 4">G18</strain>
    </source>
</reference>
<sequence length="336" mass="36161">MRRPHATLFPRAQSTTRVRSRTGAHGRSAFTLIELLVVIAIIAILIGLLLPAVQKVRAAAARIKCANNMKQIGLAMHGYHDANNQFPYAVSYYQPREETASYVTGWILILPYLEQDAVAKKWNQKLPRNSTDDSDGDGFTNAMLQQMAIPTFTCPSMAPPSGTSGGSLGSGTENRAPSSYVFSAGTPTCYESTYGSYAALASDGVIVPIRNRKYSVDPSQRDQWGNSQTTLTTISDGTSNTFLAGECDFKPAGVPSTYGPVWAYGYLYNWTGTMGGINKHDGVYAGANYGTFRSEHGSGAHFVLADGSVQFIRDSIDPITFAALGTRNGGEVVTLP</sequence>
<dbReference type="Pfam" id="PF07963">
    <property type="entry name" value="N_methyl"/>
    <property type="match status" value="1"/>
</dbReference>
<dbReference type="EMBL" id="JAGKQQ010000001">
    <property type="protein sequence ID" value="MBP3956061.1"/>
    <property type="molecule type" value="Genomic_DNA"/>
</dbReference>
<dbReference type="Pfam" id="PF07596">
    <property type="entry name" value="SBP_bac_10"/>
    <property type="match status" value="1"/>
</dbReference>
<proteinExistence type="predicted"/>
<dbReference type="PANTHER" id="PTHR30093:SF2">
    <property type="entry name" value="TYPE II SECRETION SYSTEM PROTEIN H"/>
    <property type="match status" value="1"/>
</dbReference>
<dbReference type="InterPro" id="IPR011453">
    <property type="entry name" value="DUF1559"/>
</dbReference>
<dbReference type="PANTHER" id="PTHR30093">
    <property type="entry name" value="GENERAL SECRETION PATHWAY PROTEIN G"/>
    <property type="match status" value="1"/>
</dbReference>
<organism evidence="3 4">
    <name type="scientific">Gemmata palustris</name>
    <dbReference type="NCBI Taxonomy" id="2822762"/>
    <lineage>
        <taxon>Bacteria</taxon>
        <taxon>Pseudomonadati</taxon>
        <taxon>Planctomycetota</taxon>
        <taxon>Planctomycetia</taxon>
        <taxon>Gemmatales</taxon>
        <taxon>Gemmataceae</taxon>
        <taxon>Gemmata</taxon>
    </lineage>
</organism>
<keyword evidence="4" id="KW-1185">Reference proteome</keyword>
<dbReference type="Proteomes" id="UP000676565">
    <property type="component" value="Unassembled WGS sequence"/>
</dbReference>
<dbReference type="InterPro" id="IPR027558">
    <property type="entry name" value="Pre_pil_HX9DG_C"/>
</dbReference>
<keyword evidence="1" id="KW-0812">Transmembrane</keyword>
<keyword evidence="1" id="KW-1133">Transmembrane helix</keyword>
<evidence type="ECO:0000256" key="1">
    <source>
        <dbReference type="SAM" id="Phobius"/>
    </source>
</evidence>
<evidence type="ECO:0000313" key="4">
    <source>
        <dbReference type="Proteomes" id="UP000676565"/>
    </source>
</evidence>
<dbReference type="SUPFAM" id="SSF54523">
    <property type="entry name" value="Pili subunits"/>
    <property type="match status" value="1"/>
</dbReference>
<dbReference type="NCBIfam" id="TIGR04294">
    <property type="entry name" value="pre_pil_HX9DG"/>
    <property type="match status" value="1"/>
</dbReference>
<comment type="caution">
    <text evidence="3">The sequence shown here is derived from an EMBL/GenBank/DDBJ whole genome shotgun (WGS) entry which is preliminary data.</text>
</comment>
<dbReference type="RefSeq" id="WP_210654098.1">
    <property type="nucleotide sequence ID" value="NZ_JAGKQQ010000001.1"/>
</dbReference>
<keyword evidence="1" id="KW-0472">Membrane</keyword>
<accession>A0ABS5BQQ9</accession>